<dbReference type="InterPro" id="IPR001387">
    <property type="entry name" value="Cro/C1-type_HTH"/>
</dbReference>
<gene>
    <name evidence="4" type="ORF">ENG63_03595</name>
</gene>
<dbReference type="CDD" id="cd00093">
    <property type="entry name" value="HTH_XRE"/>
    <property type="match status" value="1"/>
</dbReference>
<organism evidence="4">
    <name type="scientific">Desulfofervidus auxilii</name>
    <dbReference type="NCBI Taxonomy" id="1621989"/>
    <lineage>
        <taxon>Bacteria</taxon>
        <taxon>Pseudomonadati</taxon>
        <taxon>Thermodesulfobacteriota</taxon>
        <taxon>Candidatus Desulfofervidia</taxon>
        <taxon>Candidatus Desulfofervidales</taxon>
        <taxon>Candidatus Desulfofervidaceae</taxon>
        <taxon>Candidatus Desulfofervidus</taxon>
    </lineage>
</organism>
<dbReference type="Pfam" id="PF01381">
    <property type="entry name" value="HTH_3"/>
    <property type="match status" value="1"/>
</dbReference>
<dbReference type="Proteomes" id="UP000886289">
    <property type="component" value="Unassembled WGS sequence"/>
</dbReference>
<dbReference type="AlphaFoldDB" id="A0A7C0Y560"/>
<dbReference type="PANTHER" id="PTHR46558:SF4">
    <property type="entry name" value="DNA-BIDING PHAGE PROTEIN"/>
    <property type="match status" value="1"/>
</dbReference>
<dbReference type="Pfam" id="PF04545">
    <property type="entry name" value="Sigma70_r4"/>
    <property type="match status" value="1"/>
</dbReference>
<evidence type="ECO:0000256" key="2">
    <source>
        <dbReference type="ARBA" id="ARBA00023125"/>
    </source>
</evidence>
<sequence>MRAVAKKVTTFGEKINLNQLRPFKNHPVECLVLNEREAKLCAALNIKTIGHLAETPVNKALTLRNLWYRSVESLMSKLAQFVSNWHDVEADFLKTPFTEILQKMARFVPEKERVFFIRRYFYGETLSEIGKDYGLTREAVRQKLLKAKKSLQTPNWEKLVNQYLEKHIIPLFKDEKGKILAREEIIKRLQTEFGNALPVACATFILFEQLYFSDKNTEIAKIVRIGRKLLEKMVKRAFDAQYRRACRQGEIGKKIRMLRRLHGWTQEQLAKKLSCARITVNMWEKGKSIPKGKNIEKLAQVFGVPKEALVMG</sequence>
<dbReference type="PROSITE" id="PS50943">
    <property type="entry name" value="HTH_CROC1"/>
    <property type="match status" value="1"/>
</dbReference>
<dbReference type="EMBL" id="DRBS01000139">
    <property type="protein sequence ID" value="HDD43929.1"/>
    <property type="molecule type" value="Genomic_DNA"/>
</dbReference>
<dbReference type="Gene3D" id="1.10.260.40">
    <property type="entry name" value="lambda repressor-like DNA-binding domains"/>
    <property type="match status" value="1"/>
</dbReference>
<dbReference type="InterPro" id="IPR013324">
    <property type="entry name" value="RNA_pol_sigma_r3/r4-like"/>
</dbReference>
<dbReference type="InterPro" id="IPR010982">
    <property type="entry name" value="Lambda_DNA-bd_dom_sf"/>
</dbReference>
<comment type="caution">
    <text evidence="4">The sequence shown here is derived from an EMBL/GenBank/DDBJ whole genome shotgun (WGS) entry which is preliminary data.</text>
</comment>
<feature type="domain" description="HTH cro/C1-type" evidence="3">
    <location>
        <begin position="255"/>
        <end position="309"/>
    </location>
</feature>
<dbReference type="SUPFAM" id="SSF47413">
    <property type="entry name" value="lambda repressor-like DNA-binding domains"/>
    <property type="match status" value="1"/>
</dbReference>
<comment type="similarity">
    <text evidence="1">Belongs to the sigma-70 factor family.</text>
</comment>
<protein>
    <submittedName>
        <fullName evidence="4">Helix-turn-helix domain-containing protein</fullName>
    </submittedName>
</protein>
<evidence type="ECO:0000313" key="4">
    <source>
        <dbReference type="EMBL" id="HDD43929.1"/>
    </source>
</evidence>
<reference evidence="4" key="1">
    <citation type="journal article" date="2020" name="mSystems">
        <title>Genome- and Community-Level Interaction Insights into Carbon Utilization and Element Cycling Functions of Hydrothermarchaeota in Hydrothermal Sediment.</title>
        <authorList>
            <person name="Zhou Z."/>
            <person name="Liu Y."/>
            <person name="Xu W."/>
            <person name="Pan J."/>
            <person name="Luo Z.H."/>
            <person name="Li M."/>
        </authorList>
    </citation>
    <scope>NUCLEOTIDE SEQUENCE [LARGE SCALE GENOMIC DNA]</scope>
    <source>
        <strain evidence="4">HyVt-233</strain>
    </source>
</reference>
<dbReference type="PANTHER" id="PTHR46558">
    <property type="entry name" value="TRACRIPTIONAL REGULATORY PROTEIN-RELATED-RELATED"/>
    <property type="match status" value="1"/>
</dbReference>
<dbReference type="InterPro" id="IPR000943">
    <property type="entry name" value="RNA_pol_sigma70"/>
</dbReference>
<dbReference type="Gene3D" id="1.10.10.10">
    <property type="entry name" value="Winged helix-like DNA-binding domain superfamily/Winged helix DNA-binding domain"/>
    <property type="match status" value="1"/>
</dbReference>
<accession>A0A7C0Y560</accession>
<dbReference type="InterPro" id="IPR036388">
    <property type="entry name" value="WH-like_DNA-bd_sf"/>
</dbReference>
<evidence type="ECO:0000259" key="3">
    <source>
        <dbReference type="PROSITE" id="PS50943"/>
    </source>
</evidence>
<dbReference type="PRINTS" id="PR00046">
    <property type="entry name" value="SIGMA70FCT"/>
</dbReference>
<proteinExistence type="inferred from homology"/>
<dbReference type="GO" id="GO:0006352">
    <property type="term" value="P:DNA-templated transcription initiation"/>
    <property type="evidence" value="ECO:0007669"/>
    <property type="project" value="InterPro"/>
</dbReference>
<dbReference type="SMART" id="SM00530">
    <property type="entry name" value="HTH_XRE"/>
    <property type="match status" value="1"/>
</dbReference>
<dbReference type="GO" id="GO:0003700">
    <property type="term" value="F:DNA-binding transcription factor activity"/>
    <property type="evidence" value="ECO:0007669"/>
    <property type="project" value="InterPro"/>
</dbReference>
<dbReference type="GO" id="GO:0003677">
    <property type="term" value="F:DNA binding"/>
    <property type="evidence" value="ECO:0007669"/>
    <property type="project" value="UniProtKB-KW"/>
</dbReference>
<dbReference type="SUPFAM" id="SSF88659">
    <property type="entry name" value="Sigma3 and sigma4 domains of RNA polymerase sigma factors"/>
    <property type="match status" value="1"/>
</dbReference>
<keyword evidence="2" id="KW-0238">DNA-binding</keyword>
<evidence type="ECO:0000256" key="1">
    <source>
        <dbReference type="ARBA" id="ARBA00007788"/>
    </source>
</evidence>
<dbReference type="InterPro" id="IPR007630">
    <property type="entry name" value="RNA_pol_sigma70_r4"/>
</dbReference>
<name>A0A7C0Y560_DESA2</name>